<gene>
    <name evidence="1" type="ORF">FAZ95_32070</name>
</gene>
<keyword evidence="2" id="KW-1185">Reference proteome</keyword>
<sequence length="78" mass="8351">MLTVALPDELEAAVVTAAHRSGQSVDEYVAAVFADALSLEIDRARLDSFLAGTPGVAHERARAWLSDLADGKRTECPR</sequence>
<organism evidence="1 2">
    <name type="scientific">Trinickia violacea</name>
    <dbReference type="NCBI Taxonomy" id="2571746"/>
    <lineage>
        <taxon>Bacteria</taxon>
        <taxon>Pseudomonadati</taxon>
        <taxon>Pseudomonadota</taxon>
        <taxon>Betaproteobacteria</taxon>
        <taxon>Burkholderiales</taxon>
        <taxon>Burkholderiaceae</taxon>
        <taxon>Trinickia</taxon>
    </lineage>
</organism>
<evidence type="ECO:0000313" key="2">
    <source>
        <dbReference type="Proteomes" id="UP000298656"/>
    </source>
</evidence>
<accession>A0A4P8IWP6</accession>
<dbReference type="AlphaFoldDB" id="A0A4P8IWP6"/>
<proteinExistence type="predicted"/>
<evidence type="ECO:0000313" key="1">
    <source>
        <dbReference type="EMBL" id="QCP53662.1"/>
    </source>
</evidence>
<dbReference type="KEGG" id="tvl:FAZ95_32070"/>
<reference evidence="1 2" key="1">
    <citation type="submission" date="2019-05" db="EMBL/GenBank/DDBJ databases">
        <title>Burkholderia sp. DHOD12, isolated from subtropical forest soil.</title>
        <authorList>
            <person name="Gao Z.-H."/>
            <person name="Qiu L.-H."/>
        </authorList>
    </citation>
    <scope>NUCLEOTIDE SEQUENCE [LARGE SCALE GENOMIC DNA]</scope>
    <source>
        <strain evidence="1 2">DHOD12</strain>
    </source>
</reference>
<dbReference type="OrthoDB" id="9017942at2"/>
<protein>
    <submittedName>
        <fullName evidence="1">Uncharacterized protein</fullName>
    </submittedName>
</protein>
<name>A0A4P8IWP6_9BURK</name>
<dbReference type="Proteomes" id="UP000298656">
    <property type="component" value="Chromosome 2"/>
</dbReference>
<dbReference type="EMBL" id="CP040078">
    <property type="protein sequence ID" value="QCP53662.1"/>
    <property type="molecule type" value="Genomic_DNA"/>
</dbReference>